<proteinExistence type="predicted"/>
<dbReference type="PANTHER" id="PTHR10644">
    <property type="entry name" value="DNA REPAIR/RNA PROCESSING CPSF FAMILY"/>
    <property type="match status" value="1"/>
</dbReference>
<evidence type="ECO:0000259" key="1">
    <source>
        <dbReference type="Pfam" id="PF10433"/>
    </source>
</evidence>
<sequence length="1347" mass="150947">MSFFQIKTLKNGEWVHQDVKLEPFSGYKPAPHHFPADSRHPQLGMLSRTVISTPVIRSIVPARIRSPAHNDIVFIGDRFIRVCELRKDDQLYEIARKTDFEPRIIHSRVIGYNYEPETMATHGTGDSELPISAILDENAVDRGDLPLQILVLFLETHEYVFVFMGSRNGKPEFVCSQSAGPRNEMMQDPGLHFAIDPESRYMATAFSKSGFCVSELEPYETLRQQYREGRSLNPIRSWKSKMTNGYVVKMDFLHPRDEDPESVILLLVLNVDGSTRIMTYEWRNGNNLHEVLRSRRKGYLVFPSHEMPMHIVPLTVKSSFCLITETSLAVCDDILHGNPTFQSIEHDYKEPTPWYHGTDRPLWTSWARPYRRKSYYSRQDNIYVAREDGIVVWLEFRPGEIMATSLEMGDTHLSTSIDTAFTTVSNGFNDLLIIGGDCGNGSIWKAPPRRDLTWIGNLPNWTPCLDIASNDEFSTWNQKLGSKGKPMSPWFSMEPDQLDIRVPDRLFATSGRGINGGITEHRIGIPANIGIEFDYTAVREAWVLPQLFKMSSTSSQASPPLLMLLSQHDSSDVLLFSLDSDGEIEVQQLDSEDTFLDMTYQTLDASYDQHTNLCQITEKSIAFCTVDDSRVVSLDEILGSKDLKAEHASIGFGLIGVAAHLDAAYKLFLLEIDGTNAVLRGGASVPAEITCLRVCQIENSRLILAGLQRDGLVTSLAIYDADSFGPESTPVSEFSIVSAASSSDEVSSSPHCIEAFSSIKKLCETETSVVIIGGTRAGYIAIMSLSRGTLECKLLSVRRLGLLPVSLSLMPNDDMGNSIIASSGTSLISLNDYREDHSGRGEFKDVSYILPGDSRDSMRTLPAVHCVSVLPKGVPAQNSSSISVLMVTSKGVHIAELEKKARPVPRLIPIPGAPKRVLFSHTLDCLVVSTFFENRPTLLFIDANTGEDLSIPSSRTGNVWPFISGLGEDGDRILCIKEWLYTKDNNQFLFFLVCLKSQKMLIVSTLPIQDSTKVGNRAIKYWTTHKIRGDEDSVYCAHASRQNLYYSSGNNLNWAYLDNEDKKFKNKATFRLSSPVISIEDYGEDIIVMTAMQSMLVLSPKEGENGVGFFQILNTDPKPLMGNGIMAIGSDDSTTSPFPLMLLGDREQTVAGRWIPKSAGAEIEHMFEGMMKGSIRKFCRARSQPNWWFKQTGPRFGRIPSTLDDAEVFGIALDGTVEHFALLDMDGWRFLSLVEKMAKYTPEICPFNYGDRRQIQQLSVSELMPLAAIPASMHINGNILQRILDSKALERCFFTSVSRELLQRLLENLDEGHWVSHIQSEQDPMKREVLCFELAYTILEYYLRAVI</sequence>
<dbReference type="EMBL" id="JAWDJO010000016">
    <property type="protein sequence ID" value="KAL1900011.1"/>
    <property type="molecule type" value="Genomic_DNA"/>
</dbReference>
<organism evidence="2 3">
    <name type="scientific">Ceratocystis pirilliformis</name>
    <dbReference type="NCBI Taxonomy" id="259994"/>
    <lineage>
        <taxon>Eukaryota</taxon>
        <taxon>Fungi</taxon>
        <taxon>Dikarya</taxon>
        <taxon>Ascomycota</taxon>
        <taxon>Pezizomycotina</taxon>
        <taxon>Sordariomycetes</taxon>
        <taxon>Hypocreomycetidae</taxon>
        <taxon>Microascales</taxon>
        <taxon>Ceratocystidaceae</taxon>
        <taxon>Ceratocystis</taxon>
    </lineage>
</organism>
<dbReference type="Gene3D" id="2.130.10.10">
    <property type="entry name" value="YVTN repeat-like/Quinoprotein amine dehydrogenase"/>
    <property type="match status" value="1"/>
</dbReference>
<comment type="caution">
    <text evidence="2">The sequence shown here is derived from an EMBL/GenBank/DDBJ whole genome shotgun (WGS) entry which is preliminary data.</text>
</comment>
<dbReference type="InterPro" id="IPR015943">
    <property type="entry name" value="WD40/YVTN_repeat-like_dom_sf"/>
</dbReference>
<evidence type="ECO:0000313" key="3">
    <source>
        <dbReference type="Proteomes" id="UP001583280"/>
    </source>
</evidence>
<dbReference type="InterPro" id="IPR050358">
    <property type="entry name" value="RSE1/DDB1/CFT1"/>
</dbReference>
<name>A0ABR3ZIX2_9PEZI</name>
<dbReference type="Pfam" id="PF10433">
    <property type="entry name" value="Beta-prop_RSE1_1st"/>
    <property type="match status" value="1"/>
</dbReference>
<evidence type="ECO:0000313" key="2">
    <source>
        <dbReference type="EMBL" id="KAL1900011.1"/>
    </source>
</evidence>
<dbReference type="Proteomes" id="UP001583280">
    <property type="component" value="Unassembled WGS sequence"/>
</dbReference>
<reference evidence="2 3" key="1">
    <citation type="journal article" date="2024" name="IMA Fungus">
        <title>IMA Genome - F19 : A genome assembly and annotation guide to empower mycologists, including annotated draft genome sequences of Ceratocystis pirilliformis, Diaporthe australafricana, Fusarium ophioides, Paecilomyces lecythidis, and Sporothrix stenoceras.</title>
        <authorList>
            <person name="Aylward J."/>
            <person name="Wilson A.M."/>
            <person name="Visagie C.M."/>
            <person name="Spraker J."/>
            <person name="Barnes I."/>
            <person name="Buitendag C."/>
            <person name="Ceriani C."/>
            <person name="Del Mar Angel L."/>
            <person name="du Plessis D."/>
            <person name="Fuchs T."/>
            <person name="Gasser K."/>
            <person name="Kramer D."/>
            <person name="Li W."/>
            <person name="Munsamy K."/>
            <person name="Piso A."/>
            <person name="Price J.L."/>
            <person name="Sonnekus B."/>
            <person name="Thomas C."/>
            <person name="van der Nest A."/>
            <person name="van Dijk A."/>
            <person name="van Heerden A."/>
            <person name="van Vuuren N."/>
            <person name="Yilmaz N."/>
            <person name="Duong T.A."/>
            <person name="van der Merwe N.A."/>
            <person name="Wingfield M.J."/>
            <person name="Wingfield B.D."/>
        </authorList>
    </citation>
    <scope>NUCLEOTIDE SEQUENCE [LARGE SCALE GENOMIC DNA]</scope>
    <source>
        <strain evidence="2 3">CMW 12675</strain>
    </source>
</reference>
<protein>
    <recommendedName>
        <fullName evidence="1">RSE1/DDB1/CPSF1 first beta-propeller domain-containing protein</fullName>
    </recommendedName>
</protein>
<accession>A0ABR3ZIX2</accession>
<keyword evidence="3" id="KW-1185">Reference proteome</keyword>
<dbReference type="InterPro" id="IPR018846">
    <property type="entry name" value="Beta-prop_RSE1/DDB1/CPSF1_1st"/>
</dbReference>
<gene>
    <name evidence="2" type="ORF">Cpir12675_001116</name>
</gene>
<feature type="domain" description="RSE1/DDB1/CPSF1 first beta-propeller" evidence="1">
    <location>
        <begin position="55"/>
        <end position="444"/>
    </location>
</feature>